<dbReference type="InterPro" id="IPR023606">
    <property type="entry name" value="CoA-Trfase_III_dom_1_sf"/>
</dbReference>
<organism evidence="3 4">
    <name type="scientific">Lutibaculum baratangense AMV1</name>
    <dbReference type="NCBI Taxonomy" id="631454"/>
    <lineage>
        <taxon>Bacteria</taxon>
        <taxon>Pseudomonadati</taxon>
        <taxon>Pseudomonadota</taxon>
        <taxon>Alphaproteobacteria</taxon>
        <taxon>Hyphomicrobiales</taxon>
        <taxon>Tepidamorphaceae</taxon>
        <taxon>Lutibaculum</taxon>
    </lineage>
</organism>
<dbReference type="PATRIC" id="fig|631454.5.peg.1851"/>
<keyword evidence="1" id="KW-0808">Transferase</keyword>
<gene>
    <name evidence="3" type="ORF">N177_1872</name>
</gene>
<dbReference type="SUPFAM" id="SSF89796">
    <property type="entry name" value="CoA-transferase family III (CaiB/BaiF)"/>
    <property type="match status" value="1"/>
</dbReference>
<evidence type="ECO:0000313" key="4">
    <source>
        <dbReference type="Proteomes" id="UP000017819"/>
    </source>
</evidence>
<evidence type="ECO:0000256" key="2">
    <source>
        <dbReference type="SAM" id="MobiDB-lite"/>
    </source>
</evidence>
<evidence type="ECO:0000256" key="1">
    <source>
        <dbReference type="ARBA" id="ARBA00022679"/>
    </source>
</evidence>
<dbReference type="EMBL" id="AWXZ01000023">
    <property type="protein sequence ID" value="ESR25355.1"/>
    <property type="molecule type" value="Genomic_DNA"/>
</dbReference>
<accession>V4RQ98</accession>
<dbReference type="InterPro" id="IPR050483">
    <property type="entry name" value="CoA-transferase_III_domain"/>
</dbReference>
<name>V4RQ98_9HYPH</name>
<dbReference type="Gene3D" id="3.40.50.10540">
    <property type="entry name" value="Crotonobetainyl-coa:carnitine coa-transferase, domain 1"/>
    <property type="match status" value="1"/>
</dbReference>
<dbReference type="OrthoDB" id="9806585at2"/>
<reference evidence="3 4" key="1">
    <citation type="journal article" date="2014" name="Genome Announc.">
        <title>Draft Genome Sequence of Lutibaculum baratangense Strain AMV1T, Isolated from a Mud Volcano in Andamans, India.</title>
        <authorList>
            <person name="Singh A."/>
            <person name="Sreenivas A."/>
            <person name="Sathyanarayana Reddy G."/>
            <person name="Pinnaka A.K."/>
            <person name="Shivaji S."/>
        </authorList>
    </citation>
    <scope>NUCLEOTIDE SEQUENCE [LARGE SCALE GENOMIC DNA]</scope>
    <source>
        <strain evidence="3 4">AMV1</strain>
    </source>
</reference>
<proteinExistence type="predicted"/>
<dbReference type="PANTHER" id="PTHR48207:SF3">
    <property type="entry name" value="SUCCINATE--HYDROXYMETHYLGLUTARATE COA-TRANSFERASE"/>
    <property type="match status" value="1"/>
</dbReference>
<dbReference type="eggNOG" id="COG1804">
    <property type="taxonomic scope" value="Bacteria"/>
</dbReference>
<dbReference type="InterPro" id="IPR003673">
    <property type="entry name" value="CoA-Trfase_fam_III"/>
</dbReference>
<dbReference type="Proteomes" id="UP000017819">
    <property type="component" value="Unassembled WGS sequence"/>
</dbReference>
<protein>
    <submittedName>
        <fullName evidence="3">L-carnitine dehydratase/bile acid-inducible protein F</fullName>
    </submittedName>
</protein>
<dbReference type="STRING" id="631454.N177_1872"/>
<evidence type="ECO:0000313" key="3">
    <source>
        <dbReference type="EMBL" id="ESR25355.1"/>
    </source>
</evidence>
<dbReference type="AlphaFoldDB" id="V4RQ98"/>
<dbReference type="Pfam" id="PF02515">
    <property type="entry name" value="CoA_transf_3"/>
    <property type="match status" value="1"/>
</dbReference>
<feature type="region of interest" description="Disordered" evidence="2">
    <location>
        <begin position="111"/>
        <end position="140"/>
    </location>
</feature>
<dbReference type="PANTHER" id="PTHR48207">
    <property type="entry name" value="SUCCINATE--HYDROXYMETHYLGLUTARATE COA-TRANSFERASE"/>
    <property type="match status" value="1"/>
</dbReference>
<comment type="caution">
    <text evidence="3">The sequence shown here is derived from an EMBL/GenBank/DDBJ whole genome shotgun (WGS) entry which is preliminary data.</text>
</comment>
<keyword evidence="4" id="KW-1185">Reference proteome</keyword>
<dbReference type="GO" id="GO:0008410">
    <property type="term" value="F:CoA-transferase activity"/>
    <property type="evidence" value="ECO:0007669"/>
    <property type="project" value="TreeGrafter"/>
</dbReference>
<sequence>MHLSSQEKFWRAFFDAIERPDLAEDPRFATRSARIENYFELSREAGTVFQTRPLAEWEARLSRSDVPFAPVYKVPEVFDDPQVRHLGTFMDLDHPTEGRVRAIRNPVWVDGSREGHRMSPPPALGEHSEAVLAELRPDEP</sequence>